<proteinExistence type="predicted"/>
<sequence>MLTSARARCGPSLAQVQAQPRNYRSSSSKSSVLYTDEDLRELVRAASASTKNLRDSHKIQIEIPAAHHHSGYHGRISSKIARSFTSEIGRIDGDRPCEFGEEHARVDGTEAIYPPPSVLGLWLNHKVRDCDGCGKVTK</sequence>
<gene>
    <name evidence="2" type="ORF">SAY87_029029</name>
</gene>
<evidence type="ECO:0000313" key="2">
    <source>
        <dbReference type="EMBL" id="KAK4774010.1"/>
    </source>
</evidence>
<dbReference type="PANTHER" id="PTHR33526:SF4">
    <property type="entry name" value="OS07G0123800 PROTEIN"/>
    <property type="match status" value="1"/>
</dbReference>
<comment type="caution">
    <text evidence="2">The sequence shown here is derived from an EMBL/GenBank/DDBJ whole genome shotgun (WGS) entry which is preliminary data.</text>
</comment>
<feature type="compositionally biased region" description="Polar residues" evidence="1">
    <location>
        <begin position="14"/>
        <end position="24"/>
    </location>
</feature>
<dbReference type="Proteomes" id="UP001345219">
    <property type="component" value="Chromosome 22"/>
</dbReference>
<reference evidence="2 3" key="1">
    <citation type="journal article" date="2023" name="Hortic Res">
        <title>Pangenome of water caltrop reveals structural variations and asymmetric subgenome divergence after allopolyploidization.</title>
        <authorList>
            <person name="Zhang X."/>
            <person name="Chen Y."/>
            <person name="Wang L."/>
            <person name="Yuan Y."/>
            <person name="Fang M."/>
            <person name="Shi L."/>
            <person name="Lu R."/>
            <person name="Comes H.P."/>
            <person name="Ma Y."/>
            <person name="Chen Y."/>
            <person name="Huang G."/>
            <person name="Zhou Y."/>
            <person name="Zheng Z."/>
            <person name="Qiu Y."/>
        </authorList>
    </citation>
    <scope>NUCLEOTIDE SEQUENCE [LARGE SCALE GENOMIC DNA]</scope>
    <source>
        <tissue evidence="2">Roots</tissue>
    </source>
</reference>
<protein>
    <submittedName>
        <fullName evidence="2">Uncharacterized protein</fullName>
    </submittedName>
</protein>
<name>A0AAN7L2W7_9MYRT</name>
<feature type="region of interest" description="Disordered" evidence="1">
    <location>
        <begin position="1"/>
        <end position="30"/>
    </location>
</feature>
<organism evidence="2 3">
    <name type="scientific">Trapa incisa</name>
    <dbReference type="NCBI Taxonomy" id="236973"/>
    <lineage>
        <taxon>Eukaryota</taxon>
        <taxon>Viridiplantae</taxon>
        <taxon>Streptophyta</taxon>
        <taxon>Embryophyta</taxon>
        <taxon>Tracheophyta</taxon>
        <taxon>Spermatophyta</taxon>
        <taxon>Magnoliopsida</taxon>
        <taxon>eudicotyledons</taxon>
        <taxon>Gunneridae</taxon>
        <taxon>Pentapetalae</taxon>
        <taxon>rosids</taxon>
        <taxon>malvids</taxon>
        <taxon>Myrtales</taxon>
        <taxon>Lythraceae</taxon>
        <taxon>Trapa</taxon>
    </lineage>
</organism>
<dbReference type="PANTHER" id="PTHR33526">
    <property type="entry name" value="OS07G0123800 PROTEIN"/>
    <property type="match status" value="1"/>
</dbReference>
<keyword evidence="3" id="KW-1185">Reference proteome</keyword>
<evidence type="ECO:0000313" key="3">
    <source>
        <dbReference type="Proteomes" id="UP001345219"/>
    </source>
</evidence>
<dbReference type="AlphaFoldDB" id="A0AAN7L2W7"/>
<accession>A0AAN7L2W7</accession>
<dbReference type="EMBL" id="JAXIOK010000004">
    <property type="protein sequence ID" value="KAK4774010.1"/>
    <property type="molecule type" value="Genomic_DNA"/>
</dbReference>
<evidence type="ECO:0000256" key="1">
    <source>
        <dbReference type="SAM" id="MobiDB-lite"/>
    </source>
</evidence>